<keyword evidence="10" id="KW-1185">Reference proteome</keyword>
<accession>A0A917F7U9</accession>
<dbReference type="InterPro" id="IPR037294">
    <property type="entry name" value="ABC_BtuC-like"/>
</dbReference>
<keyword evidence="6 8" id="KW-1133">Transmembrane helix</keyword>
<feature type="transmembrane region" description="Helical" evidence="8">
    <location>
        <begin position="69"/>
        <end position="90"/>
    </location>
</feature>
<feature type="transmembrane region" description="Helical" evidence="8">
    <location>
        <begin position="138"/>
        <end position="162"/>
    </location>
</feature>
<dbReference type="PANTHER" id="PTHR30472">
    <property type="entry name" value="FERRIC ENTEROBACTIN TRANSPORT SYSTEM PERMEASE PROTEIN"/>
    <property type="match status" value="1"/>
</dbReference>
<dbReference type="SUPFAM" id="SSF81345">
    <property type="entry name" value="ABC transporter involved in vitamin B12 uptake, BtuC"/>
    <property type="match status" value="1"/>
</dbReference>
<feature type="transmembrane region" description="Helical" evidence="8">
    <location>
        <begin position="333"/>
        <end position="352"/>
    </location>
</feature>
<evidence type="ECO:0000256" key="4">
    <source>
        <dbReference type="ARBA" id="ARBA00022475"/>
    </source>
</evidence>
<name>A0A917F7U9_9MICO</name>
<keyword evidence="7 8" id="KW-0472">Membrane</keyword>
<protein>
    <submittedName>
        <fullName evidence="9">ABC transporter permease</fullName>
    </submittedName>
</protein>
<organism evidence="9 10">
    <name type="scientific">Ornithinimicrobium tianjinense</name>
    <dbReference type="NCBI Taxonomy" id="1195761"/>
    <lineage>
        <taxon>Bacteria</taxon>
        <taxon>Bacillati</taxon>
        <taxon>Actinomycetota</taxon>
        <taxon>Actinomycetes</taxon>
        <taxon>Micrococcales</taxon>
        <taxon>Ornithinimicrobiaceae</taxon>
        <taxon>Ornithinimicrobium</taxon>
    </lineage>
</organism>
<dbReference type="CDD" id="cd06550">
    <property type="entry name" value="TM_ABC_iron-siderophores_like"/>
    <property type="match status" value="1"/>
</dbReference>
<evidence type="ECO:0000256" key="2">
    <source>
        <dbReference type="ARBA" id="ARBA00007935"/>
    </source>
</evidence>
<reference evidence="9" key="2">
    <citation type="submission" date="2020-09" db="EMBL/GenBank/DDBJ databases">
        <authorList>
            <person name="Sun Q."/>
            <person name="Zhou Y."/>
        </authorList>
    </citation>
    <scope>NUCLEOTIDE SEQUENCE</scope>
    <source>
        <strain evidence="9">CGMCC 1.12160</strain>
    </source>
</reference>
<dbReference type="PANTHER" id="PTHR30472:SF67">
    <property type="entry name" value="PERMEASE OF ABC TRANSPORTER-RELATED"/>
    <property type="match status" value="1"/>
</dbReference>
<keyword evidence="3" id="KW-0813">Transport</keyword>
<keyword evidence="5 8" id="KW-0812">Transmembrane</keyword>
<dbReference type="Proteomes" id="UP000605670">
    <property type="component" value="Unassembled WGS sequence"/>
</dbReference>
<dbReference type="EMBL" id="BMEM01000003">
    <property type="protein sequence ID" value="GGF51913.1"/>
    <property type="molecule type" value="Genomic_DNA"/>
</dbReference>
<evidence type="ECO:0000256" key="8">
    <source>
        <dbReference type="SAM" id="Phobius"/>
    </source>
</evidence>
<feature type="transmembrane region" description="Helical" evidence="8">
    <location>
        <begin position="262"/>
        <end position="291"/>
    </location>
</feature>
<feature type="transmembrane region" description="Helical" evidence="8">
    <location>
        <begin position="218"/>
        <end position="242"/>
    </location>
</feature>
<dbReference type="InterPro" id="IPR000522">
    <property type="entry name" value="ABC_transptr_permease_BtuC"/>
</dbReference>
<reference evidence="9" key="1">
    <citation type="journal article" date="2014" name="Int. J. Syst. Evol. Microbiol.">
        <title>Complete genome sequence of Corynebacterium casei LMG S-19264T (=DSM 44701T), isolated from a smear-ripened cheese.</title>
        <authorList>
            <consortium name="US DOE Joint Genome Institute (JGI-PGF)"/>
            <person name="Walter F."/>
            <person name="Albersmeier A."/>
            <person name="Kalinowski J."/>
            <person name="Ruckert C."/>
        </authorList>
    </citation>
    <scope>NUCLEOTIDE SEQUENCE</scope>
    <source>
        <strain evidence="9">CGMCC 1.12160</strain>
    </source>
</reference>
<evidence type="ECO:0000256" key="3">
    <source>
        <dbReference type="ARBA" id="ARBA00022448"/>
    </source>
</evidence>
<comment type="similarity">
    <text evidence="2">Belongs to the binding-protein-dependent transport system permease family. FecCD subfamily.</text>
</comment>
<feature type="transmembrane region" description="Helical" evidence="8">
    <location>
        <begin position="6"/>
        <end position="27"/>
    </location>
</feature>
<comment type="subcellular location">
    <subcellularLocation>
        <location evidence="1">Cell membrane</location>
        <topology evidence="1">Multi-pass membrane protein</topology>
    </subcellularLocation>
</comment>
<feature type="transmembrane region" description="Helical" evidence="8">
    <location>
        <begin position="174"/>
        <end position="197"/>
    </location>
</feature>
<dbReference type="GO" id="GO:0022857">
    <property type="term" value="F:transmembrane transporter activity"/>
    <property type="evidence" value="ECO:0007669"/>
    <property type="project" value="InterPro"/>
</dbReference>
<dbReference type="Pfam" id="PF01032">
    <property type="entry name" value="FecCD"/>
    <property type="match status" value="1"/>
</dbReference>
<evidence type="ECO:0000313" key="9">
    <source>
        <dbReference type="EMBL" id="GGF51913.1"/>
    </source>
</evidence>
<evidence type="ECO:0000256" key="6">
    <source>
        <dbReference type="ARBA" id="ARBA00022989"/>
    </source>
</evidence>
<sequence>MLRAPAWPLGVVGCVVLGVSAVVVLGLGSVQVAPVDVVEVVARRLRLVDGAGVTVLEDQIVWQLRLPRVLAAMAVGAVLAQCGAVMQSLLGNELADPFLLGISGGAALGAVVALTVGMPLLGLSLLGTAASEVASGVAAAVGVGGAAMAGAVLTLVLVLALATDRSGTLPASRTILAGVAIAQLASAATSMLIILLGSRDTARQVLAWTLGSFAGVRAGSAVLLVVLGLGVVAGLTATAKTLDAFAFGETAARSMGVDVRRVTWLLLVGTALATAATVGVVGPIGFVGLVVPHLVRLVVGPGHRGLLPLTALAGALLMLWADTAARSLAPGQEIPVGILTAAVGAPVLVALLRRQARRA</sequence>
<proteinExistence type="inferred from homology"/>
<evidence type="ECO:0000256" key="5">
    <source>
        <dbReference type="ARBA" id="ARBA00022692"/>
    </source>
</evidence>
<gene>
    <name evidence="9" type="ORF">GCM10011366_19730</name>
</gene>
<dbReference type="Gene3D" id="1.10.3470.10">
    <property type="entry name" value="ABC transporter involved in vitamin B12 uptake, BtuC"/>
    <property type="match status" value="1"/>
</dbReference>
<dbReference type="AlphaFoldDB" id="A0A917F7U9"/>
<dbReference type="GO" id="GO:0005886">
    <property type="term" value="C:plasma membrane"/>
    <property type="evidence" value="ECO:0007669"/>
    <property type="project" value="UniProtKB-SubCell"/>
</dbReference>
<evidence type="ECO:0000256" key="7">
    <source>
        <dbReference type="ARBA" id="ARBA00023136"/>
    </source>
</evidence>
<evidence type="ECO:0000256" key="1">
    <source>
        <dbReference type="ARBA" id="ARBA00004651"/>
    </source>
</evidence>
<evidence type="ECO:0000313" key="10">
    <source>
        <dbReference type="Proteomes" id="UP000605670"/>
    </source>
</evidence>
<feature type="transmembrane region" description="Helical" evidence="8">
    <location>
        <begin position="102"/>
        <end position="126"/>
    </location>
</feature>
<dbReference type="GO" id="GO:0033214">
    <property type="term" value="P:siderophore-iron import into cell"/>
    <property type="evidence" value="ECO:0007669"/>
    <property type="project" value="TreeGrafter"/>
</dbReference>
<comment type="caution">
    <text evidence="9">The sequence shown here is derived from an EMBL/GenBank/DDBJ whole genome shotgun (WGS) entry which is preliminary data.</text>
</comment>
<keyword evidence="4" id="KW-1003">Cell membrane</keyword>